<feature type="domain" description="B12-binding" evidence="6">
    <location>
        <begin position="1"/>
        <end position="133"/>
    </location>
</feature>
<dbReference type="PANTHER" id="PTHR43409:SF16">
    <property type="entry name" value="SLR0320 PROTEIN"/>
    <property type="match status" value="1"/>
</dbReference>
<keyword evidence="4" id="KW-0408">Iron</keyword>
<evidence type="ECO:0000256" key="5">
    <source>
        <dbReference type="ARBA" id="ARBA00023014"/>
    </source>
</evidence>
<evidence type="ECO:0000313" key="8">
    <source>
        <dbReference type="EMBL" id="MBP1930333.1"/>
    </source>
</evidence>
<dbReference type="SFLD" id="SFLDG01123">
    <property type="entry name" value="methyltransferase_(Class_B)"/>
    <property type="match status" value="1"/>
</dbReference>
<evidence type="ECO:0000256" key="3">
    <source>
        <dbReference type="ARBA" id="ARBA00022723"/>
    </source>
</evidence>
<evidence type="ECO:0000313" key="9">
    <source>
        <dbReference type="Proteomes" id="UP001519343"/>
    </source>
</evidence>
<dbReference type="SFLD" id="SFLDS00029">
    <property type="entry name" value="Radical_SAM"/>
    <property type="match status" value="1"/>
</dbReference>
<dbReference type="PROSITE" id="PS51332">
    <property type="entry name" value="B12_BINDING"/>
    <property type="match status" value="1"/>
</dbReference>
<keyword evidence="2" id="KW-0949">S-adenosyl-L-methionine</keyword>
<comment type="cofactor">
    <cofactor evidence="1">
        <name>[4Fe-4S] cluster</name>
        <dbReference type="ChEBI" id="CHEBI:49883"/>
    </cofactor>
</comment>
<dbReference type="InterPro" id="IPR036724">
    <property type="entry name" value="Cobalamin-bd_sf"/>
</dbReference>
<dbReference type="CDD" id="cd02068">
    <property type="entry name" value="radical_SAM_B12_BD"/>
    <property type="match status" value="1"/>
</dbReference>
<dbReference type="SMART" id="SM00729">
    <property type="entry name" value="Elp3"/>
    <property type="match status" value="1"/>
</dbReference>
<dbReference type="InterPro" id="IPR006638">
    <property type="entry name" value="Elp3/MiaA/NifB-like_rSAM"/>
</dbReference>
<name>A0ABS4GJ87_9BACL</name>
<evidence type="ECO:0000256" key="4">
    <source>
        <dbReference type="ARBA" id="ARBA00023004"/>
    </source>
</evidence>
<dbReference type="InterPro" id="IPR023404">
    <property type="entry name" value="rSAM_horseshoe"/>
</dbReference>
<dbReference type="SFLD" id="SFLDG01082">
    <property type="entry name" value="B12-binding_domain_containing"/>
    <property type="match status" value="1"/>
</dbReference>
<dbReference type="InterPro" id="IPR051198">
    <property type="entry name" value="BchE-like"/>
</dbReference>
<keyword evidence="3" id="KW-0479">Metal-binding</keyword>
<dbReference type="Pfam" id="PF04055">
    <property type="entry name" value="Radical_SAM"/>
    <property type="match status" value="1"/>
</dbReference>
<protein>
    <submittedName>
        <fullName evidence="8">Anaerobic magnesium-protoporphyrin IX monomethyl ester cyclase</fullName>
        <ecNumber evidence="8">4.-.-.-</ecNumber>
    </submittedName>
</protein>
<dbReference type="Gene3D" id="3.40.50.280">
    <property type="entry name" value="Cobalamin-binding domain"/>
    <property type="match status" value="1"/>
</dbReference>
<keyword evidence="9" id="KW-1185">Reference proteome</keyword>
<dbReference type="InterPro" id="IPR006158">
    <property type="entry name" value="Cobalamin-bd"/>
</dbReference>
<sequence length="590" mass="69589">MKTVIATLNAKYIHTSLALRYLKAYCQKDFDIEMVEFTIKDTPMNIVTDIVLHNPDVVGFSCYIWNIEETIVVIDMLKKINPSIKIVLGGPEVSYDVKEWMERLTEVDFIVVGEGEETFHHLLTEISTDQKYHMVFGIAYRKNEEILINPPRPKLDLNTIPSPYQGFDDIEELRNRVVYFETSRGCPFSCSFCLSSIEVGVRYFDIARTKQELLYLIDSGVKLIKFVDRTFNIKRDYAMEIFQFLIENHQGTVFQFEITADIMRPEVLDYLTENAPPGVFRFEIGVQSTRDETNLLVNRRQNFNKLTRTVQTIKNAKNIDQHLDLIAGLPEEDYISFRKTFNDVFALRPEELQLGFLKMLRGTGIRISAEKYGYVWMKRAPYEILGNDILPFTDIIRIKRVEDVLEKYWNAHRMDYTVEFLVTKVFETPFDFFQEFGDYWESQGWQRIGHQLEDLFSHLYEFLEKRQIHELPVIKGLMQLDYFLTQKNKPRKTWWKFAVEKQDMQHIMRWIAERPEVLGEEFVALKLDEKELHKHTIMEILPFDLKKYLQTGEIYESTCLLIVYYELGQGPRFYSVSEDVAEIPLAHPLV</sequence>
<dbReference type="SUPFAM" id="SSF52242">
    <property type="entry name" value="Cobalamin (vitamin B12)-binding domain"/>
    <property type="match status" value="1"/>
</dbReference>
<dbReference type="PANTHER" id="PTHR43409">
    <property type="entry name" value="ANAEROBIC MAGNESIUM-PROTOPORPHYRIN IX MONOMETHYL ESTER CYCLASE-RELATED"/>
    <property type="match status" value="1"/>
</dbReference>
<dbReference type="Gene3D" id="3.80.30.20">
    <property type="entry name" value="tm_1862 like domain"/>
    <property type="match status" value="1"/>
</dbReference>
<dbReference type="Pfam" id="PF13311">
    <property type="entry name" value="DUF4080"/>
    <property type="match status" value="1"/>
</dbReference>
<evidence type="ECO:0000256" key="1">
    <source>
        <dbReference type="ARBA" id="ARBA00001966"/>
    </source>
</evidence>
<comment type="caution">
    <text evidence="8">The sequence shown here is derived from an EMBL/GenBank/DDBJ whole genome shotgun (WGS) entry which is preliminary data.</text>
</comment>
<dbReference type="EMBL" id="JAGGKT010000001">
    <property type="protein sequence ID" value="MBP1930333.1"/>
    <property type="molecule type" value="Genomic_DNA"/>
</dbReference>
<reference evidence="8 9" key="1">
    <citation type="submission" date="2021-03" db="EMBL/GenBank/DDBJ databases">
        <title>Genomic Encyclopedia of Type Strains, Phase IV (KMG-IV): sequencing the most valuable type-strain genomes for metagenomic binning, comparative biology and taxonomic classification.</title>
        <authorList>
            <person name="Goeker M."/>
        </authorList>
    </citation>
    <scope>NUCLEOTIDE SEQUENCE [LARGE SCALE GENOMIC DNA]</scope>
    <source>
        <strain evidence="8 9">DSM 24738</strain>
    </source>
</reference>
<dbReference type="InterPro" id="IPR034466">
    <property type="entry name" value="Methyltransferase_Class_B"/>
</dbReference>
<dbReference type="InterPro" id="IPR058240">
    <property type="entry name" value="rSAM_sf"/>
</dbReference>
<dbReference type="Pfam" id="PF02310">
    <property type="entry name" value="B12-binding"/>
    <property type="match status" value="1"/>
</dbReference>
<dbReference type="RefSeq" id="WP_209808248.1">
    <property type="nucleotide sequence ID" value="NZ_JAGGKT010000001.1"/>
</dbReference>
<keyword evidence="8" id="KW-0456">Lyase</keyword>
<dbReference type="InterPro" id="IPR025288">
    <property type="entry name" value="DUF4080"/>
</dbReference>
<dbReference type="EC" id="4.-.-.-" evidence="8"/>
<keyword evidence="5" id="KW-0411">Iron-sulfur</keyword>
<evidence type="ECO:0000256" key="2">
    <source>
        <dbReference type="ARBA" id="ARBA00022691"/>
    </source>
</evidence>
<dbReference type="SUPFAM" id="SSF102114">
    <property type="entry name" value="Radical SAM enzymes"/>
    <property type="match status" value="1"/>
</dbReference>
<evidence type="ECO:0000259" key="7">
    <source>
        <dbReference type="PROSITE" id="PS51918"/>
    </source>
</evidence>
<dbReference type="GO" id="GO:0016829">
    <property type="term" value="F:lyase activity"/>
    <property type="evidence" value="ECO:0007669"/>
    <property type="project" value="UniProtKB-KW"/>
</dbReference>
<dbReference type="Proteomes" id="UP001519343">
    <property type="component" value="Unassembled WGS sequence"/>
</dbReference>
<evidence type="ECO:0000259" key="6">
    <source>
        <dbReference type="PROSITE" id="PS51332"/>
    </source>
</evidence>
<gene>
    <name evidence="8" type="ORF">J2Z37_000320</name>
</gene>
<dbReference type="PROSITE" id="PS51918">
    <property type="entry name" value="RADICAL_SAM"/>
    <property type="match status" value="1"/>
</dbReference>
<dbReference type="InterPro" id="IPR007197">
    <property type="entry name" value="rSAM"/>
</dbReference>
<proteinExistence type="predicted"/>
<dbReference type="CDD" id="cd01335">
    <property type="entry name" value="Radical_SAM"/>
    <property type="match status" value="1"/>
</dbReference>
<organism evidence="8 9">
    <name type="scientific">Ammoniphilus resinae</name>
    <dbReference type="NCBI Taxonomy" id="861532"/>
    <lineage>
        <taxon>Bacteria</taxon>
        <taxon>Bacillati</taxon>
        <taxon>Bacillota</taxon>
        <taxon>Bacilli</taxon>
        <taxon>Bacillales</taxon>
        <taxon>Paenibacillaceae</taxon>
        <taxon>Aneurinibacillus group</taxon>
        <taxon>Ammoniphilus</taxon>
    </lineage>
</organism>
<feature type="domain" description="Radical SAM core" evidence="7">
    <location>
        <begin position="172"/>
        <end position="411"/>
    </location>
</feature>
<accession>A0ABS4GJ87</accession>